<evidence type="ECO:0000313" key="1">
    <source>
        <dbReference type="EMBL" id="RNA38131.1"/>
    </source>
</evidence>
<dbReference type="AlphaFoldDB" id="A0A3M7SQJ6"/>
<evidence type="ECO:0000313" key="2">
    <source>
        <dbReference type="Proteomes" id="UP000276133"/>
    </source>
</evidence>
<accession>A0A3M7SQJ6</accession>
<name>A0A3M7SQJ6_BRAPC</name>
<gene>
    <name evidence="1" type="ORF">BpHYR1_008717</name>
</gene>
<dbReference type="Proteomes" id="UP000276133">
    <property type="component" value="Unassembled WGS sequence"/>
</dbReference>
<reference evidence="1 2" key="1">
    <citation type="journal article" date="2018" name="Sci. Rep.">
        <title>Genomic signatures of local adaptation to the degree of environmental predictability in rotifers.</title>
        <authorList>
            <person name="Franch-Gras L."/>
            <person name="Hahn C."/>
            <person name="Garcia-Roger E.M."/>
            <person name="Carmona M.J."/>
            <person name="Serra M."/>
            <person name="Gomez A."/>
        </authorList>
    </citation>
    <scope>NUCLEOTIDE SEQUENCE [LARGE SCALE GENOMIC DNA]</scope>
    <source>
        <strain evidence="1">HYR1</strain>
    </source>
</reference>
<proteinExistence type="predicted"/>
<comment type="caution">
    <text evidence="1">The sequence shown here is derived from an EMBL/GenBank/DDBJ whole genome shotgun (WGS) entry which is preliminary data.</text>
</comment>
<protein>
    <submittedName>
        <fullName evidence="1">Uncharacterized protein</fullName>
    </submittedName>
</protein>
<organism evidence="1 2">
    <name type="scientific">Brachionus plicatilis</name>
    <name type="common">Marine rotifer</name>
    <name type="synonym">Brachionus muelleri</name>
    <dbReference type="NCBI Taxonomy" id="10195"/>
    <lineage>
        <taxon>Eukaryota</taxon>
        <taxon>Metazoa</taxon>
        <taxon>Spiralia</taxon>
        <taxon>Gnathifera</taxon>
        <taxon>Rotifera</taxon>
        <taxon>Eurotatoria</taxon>
        <taxon>Monogononta</taxon>
        <taxon>Pseudotrocha</taxon>
        <taxon>Ploima</taxon>
        <taxon>Brachionidae</taxon>
        <taxon>Brachionus</taxon>
    </lineage>
</organism>
<dbReference type="EMBL" id="REGN01000911">
    <property type="protein sequence ID" value="RNA38131.1"/>
    <property type="molecule type" value="Genomic_DNA"/>
</dbReference>
<sequence length="117" mass="14355">MKKIFFLSWTASFASWQKETHQHQFDEVVYLIELYTPSLILLDVFLLTYLPYRYQCHLSLLHVVDLLRNLLFSYFCSCLKYRPKQHRIKVSQNFNIYVLKFQFEVYLVQYVQKKNNE</sequence>
<keyword evidence="2" id="KW-1185">Reference proteome</keyword>